<feature type="compositionally biased region" description="Pro residues" evidence="1">
    <location>
        <begin position="1"/>
        <end position="18"/>
    </location>
</feature>
<feature type="region of interest" description="Disordered" evidence="1">
    <location>
        <begin position="81"/>
        <end position="104"/>
    </location>
</feature>
<dbReference type="RefSeq" id="WP_274046828.1">
    <property type="nucleotide sequence ID" value="NZ_JANCPR020000042.1"/>
</dbReference>
<feature type="compositionally biased region" description="Basic residues" evidence="1">
    <location>
        <begin position="88"/>
        <end position="104"/>
    </location>
</feature>
<sequence>MSTPPPASPYGPYNPDPNTPYGQQLARRRRQGAGGVEGEAEAVAEAAMGRPVPPGSSHLVDAGQDFFGKLERGVREIVDETERSTRGFGRRKRDARKLRKKGQQ</sequence>
<reference evidence="2 3" key="1">
    <citation type="submission" date="2023-05" db="EMBL/GenBank/DDBJ databases">
        <title>Streptantibioticus silvisoli sp. nov., acidotolerant actinomycetes 1 from pine litter.</title>
        <authorList>
            <person name="Swiecimska M."/>
            <person name="Golinska P."/>
            <person name="Sangal V."/>
            <person name="Wachnowicz B."/>
            <person name="Goodfellow M."/>
        </authorList>
    </citation>
    <scope>NUCLEOTIDE SEQUENCE [LARGE SCALE GENOMIC DNA]</scope>
    <source>
        <strain evidence="2 3">DSM 42109</strain>
    </source>
</reference>
<evidence type="ECO:0000313" key="3">
    <source>
        <dbReference type="Proteomes" id="UP001214441"/>
    </source>
</evidence>
<name>A0ABT7A6W1_9ACTN</name>
<protein>
    <submittedName>
        <fullName evidence="2">Uncharacterized protein</fullName>
    </submittedName>
</protein>
<proteinExistence type="predicted"/>
<feature type="region of interest" description="Disordered" evidence="1">
    <location>
        <begin position="1"/>
        <end position="40"/>
    </location>
</feature>
<keyword evidence="3" id="KW-1185">Reference proteome</keyword>
<evidence type="ECO:0000256" key="1">
    <source>
        <dbReference type="SAM" id="MobiDB-lite"/>
    </source>
</evidence>
<comment type="caution">
    <text evidence="2">The sequence shown here is derived from an EMBL/GenBank/DDBJ whole genome shotgun (WGS) entry which is preliminary data.</text>
</comment>
<accession>A0ABT7A6W1</accession>
<dbReference type="EMBL" id="JANCPR020000042">
    <property type="protein sequence ID" value="MDJ1136571.1"/>
    <property type="molecule type" value="Genomic_DNA"/>
</dbReference>
<gene>
    <name evidence="2" type="ORF">NMN56_032415</name>
</gene>
<evidence type="ECO:0000313" key="2">
    <source>
        <dbReference type="EMBL" id="MDJ1136571.1"/>
    </source>
</evidence>
<dbReference type="Proteomes" id="UP001214441">
    <property type="component" value="Unassembled WGS sequence"/>
</dbReference>
<organism evidence="2 3">
    <name type="scientific">Streptomyces iconiensis</name>
    <dbReference type="NCBI Taxonomy" id="1384038"/>
    <lineage>
        <taxon>Bacteria</taxon>
        <taxon>Bacillati</taxon>
        <taxon>Actinomycetota</taxon>
        <taxon>Actinomycetes</taxon>
        <taxon>Kitasatosporales</taxon>
        <taxon>Streptomycetaceae</taxon>
        <taxon>Streptomyces</taxon>
    </lineage>
</organism>